<gene>
    <name evidence="2" type="ORF">EAI_16394</name>
</gene>
<sequence>MGDQALIKGKRLRAVKTQKKRTIVPDVRLHTQNVLIPVVEPGPVKQSFNICLTENRPLILRAQKYKNSPALLFSETPSHTLYSRLESLFEVKRVKQQRLKNQSTKYTISGKTDSSSIKKANVLQNPNPTRQFYKKKNAALSFLDSTLGQLEPLASDEGLHKASSRSIQLSRKCNMSQLKGGHAEDEDKLAVVPKIETPISIVMMKPQIVSMPSDTFYDITDTVSTVSTSSGSSFKVGSKRMFTNIGNRKERPVSTVASHHLHPTNSEYEINVLHYENDILSSENKSPQFATSLLNSADTNWRPVEDTSSARMQDNAESLNDEQGVSSSYRKQEADRDIRDAKCSWEALDRWMPSPSWRRDNLRGLRYLDMYHGKPYDCCIKYSWQVIGTSTQTSYSLLQNLVSDSNAEDREDSPYGMCSVKYSWQIIGTSTQATLHDCNDPDYWKGMLLAPNKMYKSSSQVDKERDDKPRDHARCPGRKLKRCLILNNQQTQTFAEKNIQADVNDYYYAKYSWHNLIKQYMERILEALTNQKLSGKLEVEQAAEHAELLDKYRIEPLTPNVSNKTCLIRNNSHEKTKEELLTRLTHTLKQLHEYERVDERDLDKNRNTADTLPCPDADDVPSQNLVGDLLPRNVQENISGIIESAQEYIAKLNCQLKGLDEADQQIENGMARTLKDIDETFQSLLNDVYREINRRREQLILEAEIHMHENLIPLKACRKEVETQVGKAHNIISMSENMLRHPEQYSVNGFGKIVAASNDIGRDFLTNLIVTKIDRRPTPLLDPPITPISQKSADGSPDIIMSPTVDITNVIFLHVRIPAVPYSEELPNICFNRPLNLYKEEIIEHISKFGCISRTVPVQIISIEERPAGFFMKWHVTDPEYTIEEQTFIVEKANGEVLEPASSAFETVYRGSETSCFIRNMPLNQPVTLRVRLQSDNNAKSMHHVTRTSIPPYGWELDNKDYVITNNGMIAAKLTDTISTLFSRGPQFDANHVIEFKFLEASQEANDDEGIALVHEPRGSNDTLKRRSSLMITPRGKIFMDGDEKLMRLPRMRFGTDITISALRKNAHVLRMNIESENKCVTYDWRVRTPLYFAARFTEYKKWNLMIK</sequence>
<dbReference type="STRING" id="610380.E2BKK5"/>
<organism evidence="3">
    <name type="scientific">Harpegnathos saltator</name>
    <name type="common">Jerdon's jumping ant</name>
    <dbReference type="NCBI Taxonomy" id="610380"/>
    <lineage>
        <taxon>Eukaryota</taxon>
        <taxon>Metazoa</taxon>
        <taxon>Ecdysozoa</taxon>
        <taxon>Arthropoda</taxon>
        <taxon>Hexapoda</taxon>
        <taxon>Insecta</taxon>
        <taxon>Pterygota</taxon>
        <taxon>Neoptera</taxon>
        <taxon>Endopterygota</taxon>
        <taxon>Hymenoptera</taxon>
        <taxon>Apocrita</taxon>
        <taxon>Aculeata</taxon>
        <taxon>Formicoidea</taxon>
        <taxon>Formicidae</taxon>
        <taxon>Ponerinae</taxon>
        <taxon>Ponerini</taxon>
        <taxon>Harpegnathos</taxon>
    </lineage>
</organism>
<feature type="compositionally biased region" description="Polar residues" evidence="1">
    <location>
        <begin position="306"/>
        <end position="329"/>
    </location>
</feature>
<evidence type="ECO:0000313" key="3">
    <source>
        <dbReference type="Proteomes" id="UP000008237"/>
    </source>
</evidence>
<proteinExistence type="predicted"/>
<protein>
    <submittedName>
        <fullName evidence="2">Cytokine receptor-like factor 3</fullName>
    </submittedName>
</protein>
<dbReference type="InParanoid" id="E2BKK5"/>
<dbReference type="Proteomes" id="UP000008237">
    <property type="component" value="Unassembled WGS sequence"/>
</dbReference>
<evidence type="ECO:0000313" key="2">
    <source>
        <dbReference type="EMBL" id="EFN83792.1"/>
    </source>
</evidence>
<dbReference type="OMA" id="KWNLMIK"/>
<name>E2BKK5_HARSA</name>
<keyword evidence="2" id="KW-0675">Receptor</keyword>
<dbReference type="EMBL" id="GL448810">
    <property type="protein sequence ID" value="EFN83792.1"/>
    <property type="molecule type" value="Genomic_DNA"/>
</dbReference>
<evidence type="ECO:0000256" key="1">
    <source>
        <dbReference type="SAM" id="MobiDB-lite"/>
    </source>
</evidence>
<reference evidence="2 3" key="1">
    <citation type="journal article" date="2010" name="Science">
        <title>Genomic comparison of the ants Camponotus floridanus and Harpegnathos saltator.</title>
        <authorList>
            <person name="Bonasio R."/>
            <person name="Zhang G."/>
            <person name="Ye C."/>
            <person name="Mutti N.S."/>
            <person name="Fang X."/>
            <person name="Qin N."/>
            <person name="Donahue G."/>
            <person name="Yang P."/>
            <person name="Li Q."/>
            <person name="Li C."/>
            <person name="Zhang P."/>
            <person name="Huang Z."/>
            <person name="Berger S.L."/>
            <person name="Reinberg D."/>
            <person name="Wang J."/>
            <person name="Liebig J."/>
        </authorList>
    </citation>
    <scope>NUCLEOTIDE SEQUENCE [LARGE SCALE GENOMIC DNA]</scope>
    <source>
        <strain evidence="2 3">R22 G/1</strain>
    </source>
</reference>
<accession>E2BKK5</accession>
<keyword evidence="3" id="KW-1185">Reference proteome</keyword>
<dbReference type="AlphaFoldDB" id="E2BKK5"/>
<feature type="region of interest" description="Disordered" evidence="1">
    <location>
        <begin position="599"/>
        <end position="620"/>
    </location>
</feature>
<feature type="region of interest" description="Disordered" evidence="1">
    <location>
        <begin position="305"/>
        <end position="333"/>
    </location>
</feature>
<dbReference type="OrthoDB" id="9984427at2759"/>